<dbReference type="OrthoDB" id="9811073at2"/>
<keyword evidence="1" id="KW-0808">Transferase</keyword>
<dbReference type="GO" id="GO:0003887">
    <property type="term" value="F:DNA-directed DNA polymerase activity"/>
    <property type="evidence" value="ECO:0007669"/>
    <property type="project" value="UniProtKB-EC"/>
</dbReference>
<dbReference type="GO" id="GO:0006261">
    <property type="term" value="P:DNA-templated DNA replication"/>
    <property type="evidence" value="ECO:0007669"/>
    <property type="project" value="TreeGrafter"/>
</dbReference>
<dbReference type="SUPFAM" id="SSF52540">
    <property type="entry name" value="P-loop containing nucleoside triphosphate hydrolases"/>
    <property type="match status" value="1"/>
</dbReference>
<keyword evidence="1" id="KW-0548">Nucleotidyltransferase</keyword>
<comment type="caution">
    <text evidence="1">The sequence shown here is derived from an EMBL/GenBank/DDBJ whole genome shotgun (WGS) entry which is preliminary data.</text>
</comment>
<sequence length="356" mass="37966">MRSRRGCSLRSRTCHEPLGAAAWDRAVSTPLYGHDEAIAFFRDSLDGGRLHHAWLLSGPEGIGKALFAAKAALRVLAGGQGRVDAPGLDVPDSHPAAKLVAAGSHPDLMTLERLPKENSSSGELARSITVDQVRGLQRLFATTASLSPWRVVIIDSIDDLERNAANALLKNLEEPPPHSLFLLVSHASERLLPTIRSRCRQLRLSLLDDDAMTSALQAALPEAEPAEIAELRIAGHGSPGRALAFRGLDIAALEQAMEAIAREGDPTNARRVALAQGLTAKSAQPRYEAFLARAPSLVAAIAKERRGEALAEALRIWEKTQALASSARGLSLDVESVVFEIGGLLAGLATSSAPRR</sequence>
<dbReference type="Proteomes" id="UP000298213">
    <property type="component" value="Unassembled WGS sequence"/>
</dbReference>
<dbReference type="InterPro" id="IPR027417">
    <property type="entry name" value="P-loop_NTPase"/>
</dbReference>
<evidence type="ECO:0000313" key="2">
    <source>
        <dbReference type="Proteomes" id="UP000298213"/>
    </source>
</evidence>
<dbReference type="InterPro" id="IPR050238">
    <property type="entry name" value="DNA_Rep/Repair_Clamp_Loader"/>
</dbReference>
<name>A0A4Y8ZXS8_9SPHN</name>
<dbReference type="GO" id="GO:0009360">
    <property type="term" value="C:DNA polymerase III complex"/>
    <property type="evidence" value="ECO:0007669"/>
    <property type="project" value="TreeGrafter"/>
</dbReference>
<evidence type="ECO:0000313" key="1">
    <source>
        <dbReference type="EMBL" id="TFI60272.1"/>
    </source>
</evidence>
<organism evidence="1 2">
    <name type="scientific">Sphingomonas parva</name>
    <dbReference type="NCBI Taxonomy" id="2555898"/>
    <lineage>
        <taxon>Bacteria</taxon>
        <taxon>Pseudomonadati</taxon>
        <taxon>Pseudomonadota</taxon>
        <taxon>Alphaproteobacteria</taxon>
        <taxon>Sphingomonadales</taxon>
        <taxon>Sphingomonadaceae</taxon>
        <taxon>Sphingomonas</taxon>
    </lineage>
</organism>
<accession>A0A4Y8ZXS8</accession>
<proteinExistence type="predicted"/>
<reference evidence="1 2" key="1">
    <citation type="submission" date="2019-03" db="EMBL/GenBank/DDBJ databases">
        <title>Genome sequence of Sphingomonas sp. 17J27-24.</title>
        <authorList>
            <person name="Kim M."/>
            <person name="Maeng S."/>
            <person name="Sathiyaraj S."/>
        </authorList>
    </citation>
    <scope>NUCLEOTIDE SEQUENCE [LARGE SCALE GENOMIC DNA]</scope>
    <source>
        <strain evidence="1 2">17J27-24</strain>
    </source>
</reference>
<dbReference type="EC" id="2.7.7.7" evidence="1"/>
<gene>
    <name evidence="1" type="ORF">E2493_00740</name>
</gene>
<dbReference type="PANTHER" id="PTHR11669:SF8">
    <property type="entry name" value="DNA POLYMERASE III SUBUNIT DELTA"/>
    <property type="match status" value="1"/>
</dbReference>
<dbReference type="Pfam" id="PF13177">
    <property type="entry name" value="DNA_pol3_delta2"/>
    <property type="match status" value="1"/>
</dbReference>
<dbReference type="AlphaFoldDB" id="A0A4Y8ZXS8"/>
<protein>
    <submittedName>
        <fullName evidence="1">DNA polymerase III subunit delta</fullName>
        <ecNumber evidence="1">2.7.7.7</ecNumber>
    </submittedName>
</protein>
<dbReference type="Gene3D" id="3.40.50.300">
    <property type="entry name" value="P-loop containing nucleotide triphosphate hydrolases"/>
    <property type="match status" value="1"/>
</dbReference>
<dbReference type="EMBL" id="SPDV01000001">
    <property type="protein sequence ID" value="TFI60272.1"/>
    <property type="molecule type" value="Genomic_DNA"/>
</dbReference>
<keyword evidence="2" id="KW-1185">Reference proteome</keyword>
<dbReference type="NCBIfam" id="NF005677">
    <property type="entry name" value="PRK07471.1"/>
    <property type="match status" value="1"/>
</dbReference>
<dbReference type="PANTHER" id="PTHR11669">
    <property type="entry name" value="REPLICATION FACTOR C / DNA POLYMERASE III GAMMA-TAU SUBUNIT"/>
    <property type="match status" value="1"/>
</dbReference>